<evidence type="ECO:0000313" key="3">
    <source>
        <dbReference type="Proteomes" id="UP000033101"/>
    </source>
</evidence>
<dbReference type="EMBL" id="CP009516">
    <property type="protein sequence ID" value="AKB78645.1"/>
    <property type="molecule type" value="Genomic_DNA"/>
</dbReference>
<accession>A0A0E3WU18</accession>
<feature type="transmembrane region" description="Helical" evidence="1">
    <location>
        <begin position="6"/>
        <end position="27"/>
    </location>
</feature>
<evidence type="ECO:0000256" key="1">
    <source>
        <dbReference type="SAM" id="Phobius"/>
    </source>
</evidence>
<sequence>MLWAALFVLIGLFVLCVGYFELTGPIMQIINIMQENGAPEWIMDILKLGYHGFYIIVAIGLIVYLIISATSEEPDTYRM</sequence>
<dbReference type="AlphaFoldDB" id="A0A0E3WU18"/>
<organism evidence="2 3">
    <name type="scientific">Methanosarcina horonobensis HB-1 = JCM 15518</name>
    <dbReference type="NCBI Taxonomy" id="1434110"/>
    <lineage>
        <taxon>Archaea</taxon>
        <taxon>Methanobacteriati</taxon>
        <taxon>Methanobacteriota</taxon>
        <taxon>Stenosarchaea group</taxon>
        <taxon>Methanomicrobia</taxon>
        <taxon>Methanosarcinales</taxon>
        <taxon>Methanosarcinaceae</taxon>
        <taxon>Methanosarcina</taxon>
    </lineage>
</organism>
<dbReference type="Proteomes" id="UP000033101">
    <property type="component" value="Chromosome"/>
</dbReference>
<dbReference type="KEGG" id="mhor:MSHOH_2162"/>
<name>A0A0E3WU18_9EURY</name>
<dbReference type="GeneID" id="24831411"/>
<gene>
    <name evidence="2" type="ORF">MSHOH_2162</name>
</gene>
<dbReference type="PATRIC" id="fig|1434110.4.peg.2755"/>
<evidence type="ECO:0000313" key="2">
    <source>
        <dbReference type="EMBL" id="AKB78645.1"/>
    </source>
</evidence>
<dbReference type="RefSeq" id="WP_048139783.1">
    <property type="nucleotide sequence ID" value="NZ_BBCW01000055.1"/>
</dbReference>
<proteinExistence type="predicted"/>
<protein>
    <submittedName>
        <fullName evidence="2">Uncharacterized protein</fullName>
    </submittedName>
</protein>
<dbReference type="STRING" id="1434110.MSHOH_2162"/>
<feature type="transmembrane region" description="Helical" evidence="1">
    <location>
        <begin position="48"/>
        <end position="67"/>
    </location>
</feature>
<keyword evidence="1" id="KW-1133">Transmembrane helix</keyword>
<keyword evidence="1" id="KW-0812">Transmembrane</keyword>
<dbReference type="OrthoDB" id="384636at2157"/>
<dbReference type="HOGENOM" id="CLU_2597737_0_0_2"/>
<keyword evidence="1" id="KW-0472">Membrane</keyword>
<reference evidence="2 3" key="1">
    <citation type="submission" date="2014-07" db="EMBL/GenBank/DDBJ databases">
        <title>Methanogenic archaea and the global carbon cycle.</title>
        <authorList>
            <person name="Henriksen J.R."/>
            <person name="Luke J."/>
            <person name="Reinhart S."/>
            <person name="Benedict M.N."/>
            <person name="Youngblut N.D."/>
            <person name="Metcalf M.E."/>
            <person name="Whitaker R.J."/>
            <person name="Metcalf W.W."/>
        </authorList>
    </citation>
    <scope>NUCLEOTIDE SEQUENCE [LARGE SCALE GENOMIC DNA]</scope>
    <source>
        <strain evidence="2 3">HB-1</strain>
    </source>
</reference>
<keyword evidence="3" id="KW-1185">Reference proteome</keyword>